<sequence>MDTMSSLKEALVPLKIYLSVDEYQNQGVTPWFSYSVTLPETPLPNLSERPKIKTERLVVRPITEADLDAFHELRSLPELQLRSKIRGRPDKDKEETKRVIDGMAQDTDSNWYFGAFLQSTNELIGEGGMPDCLHMITSASGWPEAEFFIKPAYWRQGYGTELFNAVMDSWWNLPRQRKRQQILPVLAPNKEPGDELLEGVVVLWEEPNDAAEKFFAKVLQQAPIYAEGGFESIDTREGREGNLVQWTGTLATNPRPQDNIIQE</sequence>
<comment type="caution">
    <text evidence="2">The sequence shown here is derived from an EMBL/GenBank/DDBJ whole genome shotgun (WGS) entry which is preliminary data.</text>
</comment>
<dbReference type="Gene3D" id="3.40.630.30">
    <property type="match status" value="1"/>
</dbReference>
<reference evidence="2 3" key="1">
    <citation type="submission" date="2015-09" db="EMBL/GenBank/DDBJ databases">
        <title>Draft genome of a European isolate of the apple canker pathogen Neonectria ditissima.</title>
        <authorList>
            <person name="Gomez-Cortecero A."/>
            <person name="Harrison R.J."/>
            <person name="Armitage A.D."/>
        </authorList>
    </citation>
    <scope>NUCLEOTIDE SEQUENCE [LARGE SCALE GENOMIC DNA]</scope>
    <source>
        <strain evidence="2 3">R09/05</strain>
    </source>
</reference>
<dbReference type="Pfam" id="PF13302">
    <property type="entry name" value="Acetyltransf_3"/>
    <property type="match status" value="1"/>
</dbReference>
<dbReference type="PANTHER" id="PTHR43792:SF1">
    <property type="entry name" value="N-ACETYLTRANSFERASE DOMAIN-CONTAINING PROTEIN"/>
    <property type="match status" value="1"/>
</dbReference>
<organism evidence="2 3">
    <name type="scientific">Neonectria ditissima</name>
    <dbReference type="NCBI Taxonomy" id="78410"/>
    <lineage>
        <taxon>Eukaryota</taxon>
        <taxon>Fungi</taxon>
        <taxon>Dikarya</taxon>
        <taxon>Ascomycota</taxon>
        <taxon>Pezizomycotina</taxon>
        <taxon>Sordariomycetes</taxon>
        <taxon>Hypocreomycetidae</taxon>
        <taxon>Hypocreales</taxon>
        <taxon>Nectriaceae</taxon>
        <taxon>Neonectria</taxon>
    </lineage>
</organism>
<evidence type="ECO:0000313" key="3">
    <source>
        <dbReference type="Proteomes" id="UP000050424"/>
    </source>
</evidence>
<gene>
    <name evidence="2" type="ORF">AK830_g43</name>
</gene>
<accession>A0A0P7B8C0</accession>
<dbReference type="SUPFAM" id="SSF55729">
    <property type="entry name" value="Acyl-CoA N-acyltransferases (Nat)"/>
    <property type="match status" value="1"/>
</dbReference>
<evidence type="ECO:0000313" key="2">
    <source>
        <dbReference type="EMBL" id="KPM46519.1"/>
    </source>
</evidence>
<dbReference type="EMBL" id="LKCW01000001">
    <property type="protein sequence ID" value="KPM46519.1"/>
    <property type="molecule type" value="Genomic_DNA"/>
</dbReference>
<name>A0A0P7B8C0_9HYPO</name>
<dbReference type="InterPro" id="IPR016181">
    <property type="entry name" value="Acyl_CoA_acyltransferase"/>
</dbReference>
<dbReference type="AlphaFoldDB" id="A0A0P7B8C0"/>
<dbReference type="Proteomes" id="UP000050424">
    <property type="component" value="Unassembled WGS sequence"/>
</dbReference>
<dbReference type="GO" id="GO:0016747">
    <property type="term" value="F:acyltransferase activity, transferring groups other than amino-acyl groups"/>
    <property type="evidence" value="ECO:0007669"/>
    <property type="project" value="InterPro"/>
</dbReference>
<proteinExistence type="predicted"/>
<dbReference type="CDD" id="cd04301">
    <property type="entry name" value="NAT_SF"/>
    <property type="match status" value="1"/>
</dbReference>
<dbReference type="InterPro" id="IPR051531">
    <property type="entry name" value="N-acetyltransferase"/>
</dbReference>
<dbReference type="InterPro" id="IPR000182">
    <property type="entry name" value="GNAT_dom"/>
</dbReference>
<dbReference type="PANTHER" id="PTHR43792">
    <property type="entry name" value="GNAT FAMILY, PUTATIVE (AFU_ORTHOLOGUE AFUA_3G00765)-RELATED-RELATED"/>
    <property type="match status" value="1"/>
</dbReference>
<feature type="domain" description="N-acetyltransferase" evidence="1">
    <location>
        <begin position="57"/>
        <end position="256"/>
    </location>
</feature>
<evidence type="ECO:0000259" key="1">
    <source>
        <dbReference type="PROSITE" id="PS51186"/>
    </source>
</evidence>
<protein>
    <recommendedName>
        <fullName evidence="1">N-acetyltransferase domain-containing protein</fullName>
    </recommendedName>
</protein>
<dbReference type="PROSITE" id="PS51186">
    <property type="entry name" value="GNAT"/>
    <property type="match status" value="1"/>
</dbReference>
<dbReference type="OrthoDB" id="4072826at2759"/>
<keyword evidence="3" id="KW-1185">Reference proteome</keyword>